<feature type="transmembrane region" description="Helical" evidence="8">
    <location>
        <begin position="219"/>
        <end position="239"/>
    </location>
</feature>
<dbReference type="AlphaFoldDB" id="A0AAV1F681"/>
<feature type="transmembrane region" description="Helical" evidence="8">
    <location>
        <begin position="251"/>
        <end position="278"/>
    </location>
</feature>
<sequence>MGEIILPRRMFLWCMSVIYLSAFVSLYVQIPGLYGNDGLLPARRQLRYSGKPLSEQLLTSPTLLWLGPRLGLDTYTAMELLCLVGAALSFTATLVEAFRDSVVFFCLWALYLSMYNVGQVFLYFQWDNLLLETGFLCILVAPLTLIRGSRGVREHDRVTFWLVRWLLFRLMFASGVVKLTSRCPTWWGLTALTYHYETQCIPTPAAWFAHQLPVWWQKFSVMGTFIIEIPVPLLFFSPLRKLRLGAFYLQVLLQVLIIVTGNYNFFNLLTLALCLSLLDDQHVNFWLRKTQKTSNEDSRLWSWLCYLLELAVWSLLVFGSIVCFDLQYGTMKNVITSRTAFTYHHFNQFLKTVTIPCIWIGVLSLTWEMVTAMFRCACITGFLRRFCGTVQWTLFGAATAAMFTVSLVPFTYIEYDSNTRLWPAVRQAYNLVDRYQLVNSYGLFRRMTGVGGRPEVVIEGSHDGVSWTEIEFMYKPGNLSAPPPVVTPHQPRLDWQMWFAALGSQNQAPWFTSLVHSLLQDKRDVIELIQSDTSKYLFNLQPPTYIRAHRYRYWFTEPKADGSYPQRWWRRVYEEEFYPVVNLGNSFLESMLNQYGLKDKSPPRMSKTAVARAVRWVRSQVRGVPAHTLIWTLIACSATLCLLRGLQNRDKRTERTPLPPEDVAPVRGQAEKIPDGFSDQCGKSDEQMIAEEEEEEEEDGEDSQDEVGEENKDSAGDEGEEKEEEEDDEDLSE</sequence>
<feature type="compositionally biased region" description="Acidic residues" evidence="9">
    <location>
        <begin position="688"/>
        <end position="708"/>
    </location>
</feature>
<dbReference type="PANTHER" id="PTHR14463">
    <property type="entry name" value="LIPASE MATURATION FACTOR"/>
    <property type="match status" value="1"/>
</dbReference>
<evidence type="ECO:0000256" key="5">
    <source>
        <dbReference type="ARBA" id="ARBA00022989"/>
    </source>
</evidence>
<proteinExistence type="inferred from homology"/>
<dbReference type="InterPro" id="IPR057433">
    <property type="entry name" value="LMF1/2_C"/>
</dbReference>
<evidence type="ECO:0000256" key="2">
    <source>
        <dbReference type="ARBA" id="ARBA00005512"/>
    </source>
</evidence>
<organism evidence="12 13">
    <name type="scientific">Xyrichtys novacula</name>
    <name type="common">Pearly razorfish</name>
    <name type="synonym">Hemipteronotus novacula</name>
    <dbReference type="NCBI Taxonomy" id="13765"/>
    <lineage>
        <taxon>Eukaryota</taxon>
        <taxon>Metazoa</taxon>
        <taxon>Chordata</taxon>
        <taxon>Craniata</taxon>
        <taxon>Vertebrata</taxon>
        <taxon>Euteleostomi</taxon>
        <taxon>Actinopterygii</taxon>
        <taxon>Neopterygii</taxon>
        <taxon>Teleostei</taxon>
        <taxon>Neoteleostei</taxon>
        <taxon>Acanthomorphata</taxon>
        <taxon>Eupercaria</taxon>
        <taxon>Labriformes</taxon>
        <taxon>Labridae</taxon>
        <taxon>Xyrichtys</taxon>
    </lineage>
</organism>
<evidence type="ECO:0000256" key="8">
    <source>
        <dbReference type="RuleBase" id="RU361229"/>
    </source>
</evidence>
<evidence type="ECO:0000256" key="1">
    <source>
        <dbReference type="ARBA" id="ARBA00004477"/>
    </source>
</evidence>
<feature type="transmembrane region" description="Helical" evidence="8">
    <location>
        <begin position="75"/>
        <end position="95"/>
    </location>
</feature>
<gene>
    <name evidence="12" type="ORF">XNOV1_A026372</name>
</gene>
<feature type="domain" description="Lipase maturation factor 1/2 C-terminal" evidence="11">
    <location>
        <begin position="437"/>
        <end position="579"/>
    </location>
</feature>
<feature type="transmembrane region" description="Helical" evidence="8">
    <location>
        <begin position="129"/>
        <end position="146"/>
    </location>
</feature>
<feature type="transmembrane region" description="Helical" evidence="8">
    <location>
        <begin position="158"/>
        <end position="177"/>
    </location>
</feature>
<comment type="function">
    <text evidence="8">Involved in the maturation of specific proteins in the endoplasmic reticulum.</text>
</comment>
<keyword evidence="3 8" id="KW-0812">Transmembrane</keyword>
<evidence type="ECO:0000259" key="11">
    <source>
        <dbReference type="Pfam" id="PF25179"/>
    </source>
</evidence>
<dbReference type="Pfam" id="PF25179">
    <property type="entry name" value="LMF1_C"/>
    <property type="match status" value="1"/>
</dbReference>
<feature type="domain" description="Lipase maturation factor 1/2 N-terminal" evidence="10">
    <location>
        <begin position="123"/>
        <end position="284"/>
    </location>
</feature>
<reference evidence="12" key="1">
    <citation type="submission" date="2023-08" db="EMBL/GenBank/DDBJ databases">
        <authorList>
            <person name="Alioto T."/>
            <person name="Alioto T."/>
            <person name="Gomez Garrido J."/>
        </authorList>
    </citation>
    <scope>NUCLEOTIDE SEQUENCE</scope>
</reference>
<feature type="transmembrane region" description="Helical" evidence="8">
    <location>
        <begin position="102"/>
        <end position="123"/>
    </location>
</feature>
<dbReference type="EMBL" id="OY660868">
    <property type="protein sequence ID" value="CAJ1056782.1"/>
    <property type="molecule type" value="Genomic_DNA"/>
</dbReference>
<feature type="transmembrane region" description="Helical" evidence="8">
    <location>
        <begin position="12"/>
        <end position="30"/>
    </location>
</feature>
<comment type="subcellular location">
    <subcellularLocation>
        <location evidence="1 8">Endoplasmic reticulum membrane</location>
        <topology evidence="1 8">Multi-pass membrane protein</topology>
    </subcellularLocation>
</comment>
<evidence type="ECO:0000256" key="9">
    <source>
        <dbReference type="SAM" id="MobiDB-lite"/>
    </source>
</evidence>
<evidence type="ECO:0000259" key="10">
    <source>
        <dbReference type="Pfam" id="PF06762"/>
    </source>
</evidence>
<comment type="similarity">
    <text evidence="2 8">Belongs to the lipase maturation factor family.</text>
</comment>
<feature type="transmembrane region" description="Helical" evidence="8">
    <location>
        <begin position="300"/>
        <end position="324"/>
    </location>
</feature>
<dbReference type="Pfam" id="PF06762">
    <property type="entry name" value="LMF1"/>
    <property type="match status" value="1"/>
</dbReference>
<keyword evidence="4 8" id="KW-0256">Endoplasmic reticulum</keyword>
<evidence type="ECO:0000256" key="6">
    <source>
        <dbReference type="ARBA" id="ARBA00023136"/>
    </source>
</evidence>
<evidence type="ECO:0000256" key="4">
    <source>
        <dbReference type="ARBA" id="ARBA00022824"/>
    </source>
</evidence>
<keyword evidence="7" id="KW-0325">Glycoprotein</keyword>
<keyword evidence="13" id="KW-1185">Reference proteome</keyword>
<protein>
    <recommendedName>
        <fullName evidence="8">Lipase maturation factor</fullName>
    </recommendedName>
</protein>
<evidence type="ECO:0000313" key="12">
    <source>
        <dbReference type="EMBL" id="CAJ1056782.1"/>
    </source>
</evidence>
<dbReference type="InterPro" id="IPR009613">
    <property type="entry name" value="LMF"/>
</dbReference>
<evidence type="ECO:0000256" key="7">
    <source>
        <dbReference type="ARBA" id="ARBA00023180"/>
    </source>
</evidence>
<feature type="compositionally biased region" description="Acidic residues" evidence="9">
    <location>
        <begin position="716"/>
        <end position="733"/>
    </location>
</feature>
<dbReference type="GO" id="GO:0051604">
    <property type="term" value="P:protein maturation"/>
    <property type="evidence" value="ECO:0007669"/>
    <property type="project" value="InterPro"/>
</dbReference>
<name>A0AAV1F681_XYRNO</name>
<dbReference type="InterPro" id="IPR057434">
    <property type="entry name" value="LMF1/2_N"/>
</dbReference>
<keyword evidence="6 8" id="KW-0472">Membrane</keyword>
<keyword evidence="5 8" id="KW-1133">Transmembrane helix</keyword>
<evidence type="ECO:0000256" key="3">
    <source>
        <dbReference type="ARBA" id="ARBA00022692"/>
    </source>
</evidence>
<dbReference type="Proteomes" id="UP001178508">
    <property type="component" value="Chromosome 5"/>
</dbReference>
<feature type="transmembrane region" description="Helical" evidence="8">
    <location>
        <begin position="392"/>
        <end position="413"/>
    </location>
</feature>
<evidence type="ECO:0000313" key="13">
    <source>
        <dbReference type="Proteomes" id="UP001178508"/>
    </source>
</evidence>
<dbReference type="PANTHER" id="PTHR14463:SF5">
    <property type="entry name" value="LIPASE MATURATION FACTOR 2"/>
    <property type="match status" value="1"/>
</dbReference>
<feature type="region of interest" description="Disordered" evidence="9">
    <location>
        <begin position="651"/>
        <end position="733"/>
    </location>
</feature>
<accession>A0AAV1F681</accession>
<dbReference type="GO" id="GO:0005789">
    <property type="term" value="C:endoplasmic reticulum membrane"/>
    <property type="evidence" value="ECO:0007669"/>
    <property type="project" value="UniProtKB-SubCell"/>
</dbReference>